<name>A0ABQ0T482_9BACL</name>
<reference evidence="1 2" key="1">
    <citation type="submission" date="2019-06" db="EMBL/GenBank/DDBJ databases">
        <title>Whole genome shotgun sequence of Brevibacillus formosus NBRC 15716.</title>
        <authorList>
            <person name="Hosoyama A."/>
            <person name="Uohara A."/>
            <person name="Ohji S."/>
            <person name="Ichikawa N."/>
        </authorList>
    </citation>
    <scope>NUCLEOTIDE SEQUENCE [LARGE SCALE GENOMIC DNA]</scope>
    <source>
        <strain evidence="1 2">NBRC 15716</strain>
    </source>
</reference>
<evidence type="ECO:0000313" key="1">
    <source>
        <dbReference type="EMBL" id="GED57682.1"/>
    </source>
</evidence>
<dbReference type="EMBL" id="BJOL01000010">
    <property type="protein sequence ID" value="GED57682.1"/>
    <property type="molecule type" value="Genomic_DNA"/>
</dbReference>
<accession>A0ABQ0T482</accession>
<comment type="caution">
    <text evidence="1">The sequence shown here is derived from an EMBL/GenBank/DDBJ whole genome shotgun (WGS) entry which is preliminary data.</text>
</comment>
<organism evidence="1 2">
    <name type="scientific">Brevibacillus formosus</name>
    <dbReference type="NCBI Taxonomy" id="54913"/>
    <lineage>
        <taxon>Bacteria</taxon>
        <taxon>Bacillati</taxon>
        <taxon>Bacillota</taxon>
        <taxon>Bacilli</taxon>
        <taxon>Bacillales</taxon>
        <taxon>Paenibacillaceae</taxon>
        <taxon>Brevibacillus</taxon>
    </lineage>
</organism>
<proteinExistence type="predicted"/>
<dbReference type="Proteomes" id="UP000319498">
    <property type="component" value="Unassembled WGS sequence"/>
</dbReference>
<protein>
    <submittedName>
        <fullName evidence="1">Uncharacterized protein</fullName>
    </submittedName>
</protein>
<keyword evidence="2" id="KW-1185">Reference proteome</keyword>
<gene>
    <name evidence="1" type="ORF">BFO01nite_18140</name>
</gene>
<evidence type="ECO:0000313" key="2">
    <source>
        <dbReference type="Proteomes" id="UP000319498"/>
    </source>
</evidence>
<sequence>MLDQFSKLIGVKKDSTIGFDPPCTVNVFCILEKGTAKHNLQNPLKFTCC</sequence>